<dbReference type="InterPro" id="IPR012495">
    <property type="entry name" value="TadE-like_dom"/>
</dbReference>
<keyword evidence="4" id="KW-1185">Reference proteome</keyword>
<dbReference type="EMBL" id="STGW01000018">
    <property type="protein sequence ID" value="THV09052.1"/>
    <property type="molecule type" value="Genomic_DNA"/>
</dbReference>
<organism evidence="3 4">
    <name type="scientific">Nocardioides caeni</name>
    <dbReference type="NCBI Taxonomy" id="574700"/>
    <lineage>
        <taxon>Bacteria</taxon>
        <taxon>Bacillati</taxon>
        <taxon>Actinomycetota</taxon>
        <taxon>Actinomycetes</taxon>
        <taxon>Propionibacteriales</taxon>
        <taxon>Nocardioidaceae</taxon>
        <taxon>Nocardioides</taxon>
    </lineage>
</organism>
<evidence type="ECO:0000313" key="4">
    <source>
        <dbReference type="Proteomes" id="UP000307087"/>
    </source>
</evidence>
<dbReference type="OrthoDB" id="3826566at2"/>
<dbReference type="Pfam" id="PF07811">
    <property type="entry name" value="TadE"/>
    <property type="match status" value="1"/>
</dbReference>
<feature type="transmembrane region" description="Helical" evidence="1">
    <location>
        <begin position="21"/>
        <end position="42"/>
    </location>
</feature>
<evidence type="ECO:0000259" key="2">
    <source>
        <dbReference type="Pfam" id="PF07811"/>
    </source>
</evidence>
<feature type="domain" description="TadE-like" evidence="2">
    <location>
        <begin position="13"/>
        <end position="55"/>
    </location>
</feature>
<evidence type="ECO:0000256" key="1">
    <source>
        <dbReference type="SAM" id="Phobius"/>
    </source>
</evidence>
<keyword evidence="1" id="KW-1133">Transmembrane helix</keyword>
<protein>
    <submittedName>
        <fullName evidence="3">Pilus assembly protein</fullName>
    </submittedName>
</protein>
<comment type="caution">
    <text evidence="3">The sequence shown here is derived from an EMBL/GenBank/DDBJ whole genome shotgun (WGS) entry which is preliminary data.</text>
</comment>
<reference evidence="3 4" key="1">
    <citation type="journal article" date="2009" name="Int. J. Syst. Evol. Microbiol.">
        <title>Nocardioides caeni sp. nov., isolated from wastewater.</title>
        <authorList>
            <person name="Yoon J.H."/>
            <person name="Kang S.J."/>
            <person name="Park S."/>
            <person name="Kim W."/>
            <person name="Oh T.K."/>
        </authorList>
    </citation>
    <scope>NUCLEOTIDE SEQUENCE [LARGE SCALE GENOMIC DNA]</scope>
    <source>
        <strain evidence="3 4">DSM 23134</strain>
    </source>
</reference>
<keyword evidence="1" id="KW-0472">Membrane</keyword>
<sequence length="132" mass="13725">MSPDRGRRRDQRGSALVDFTLVAVLLLPLVLGLIQVALVLHVRTTLAAAASEGARLAATADRGPGDGVALTREQIEDALSGSYARDVTVRRVLVRGTPGVEITVRAEVPALGLGGPAVEVVVSGRAVEEAPR</sequence>
<proteinExistence type="predicted"/>
<name>A0A4S8N0N5_9ACTN</name>
<keyword evidence="1" id="KW-0812">Transmembrane</keyword>
<dbReference type="Proteomes" id="UP000307087">
    <property type="component" value="Unassembled WGS sequence"/>
</dbReference>
<dbReference type="AlphaFoldDB" id="A0A4S8N0N5"/>
<dbReference type="RefSeq" id="WP_136564263.1">
    <property type="nucleotide sequence ID" value="NZ_BAABLS010000004.1"/>
</dbReference>
<accession>A0A4S8N0N5</accession>
<gene>
    <name evidence="3" type="ORF">E9934_17870</name>
</gene>
<evidence type="ECO:0000313" key="3">
    <source>
        <dbReference type="EMBL" id="THV09052.1"/>
    </source>
</evidence>